<name>A0ABD2GCI2_PAGBO</name>
<dbReference type="AlphaFoldDB" id="A0ABD2GCI2"/>
<gene>
    <name evidence="2" type="ORF">OYC64_001377</name>
</gene>
<dbReference type="EMBL" id="JBIYXZ010002080">
    <property type="protein sequence ID" value="KAL3051085.1"/>
    <property type="molecule type" value="Genomic_DNA"/>
</dbReference>
<keyword evidence="1" id="KW-0812">Transmembrane</keyword>
<keyword evidence="1" id="KW-0472">Membrane</keyword>
<evidence type="ECO:0008006" key="4">
    <source>
        <dbReference type="Google" id="ProtNLM"/>
    </source>
</evidence>
<feature type="transmembrane region" description="Helical" evidence="1">
    <location>
        <begin position="58"/>
        <end position="77"/>
    </location>
</feature>
<evidence type="ECO:0000256" key="1">
    <source>
        <dbReference type="SAM" id="Phobius"/>
    </source>
</evidence>
<accession>A0ABD2GCI2</accession>
<sequence length="256" mass="27731">MPKQLPPQSSGLVNKLSETRRLFIEQYKSKKPRMQAIAEEFVGISNNLKGTKTNTSSLAGAALGGLGLTVGLAAAFLPAPGKLALCLAGGIAAGCVGGTVVAANATKAATEILSRDRVKDLGEEFMQIIELLKGLLVDINKVSQELEEKSSSLMTTTGNQAKIGLAKTEKLQQLLKQTATLSEKSKEVVDGTLHTLRQMKKLLHFIFTLSRITPTADDDEKLSDFITHSALLCEKTVREFAKMRNVLRDYEEMQAK</sequence>
<protein>
    <recommendedName>
        <fullName evidence="4">Apolipoprotein L3-like</fullName>
    </recommendedName>
</protein>
<organism evidence="2 3">
    <name type="scientific">Pagothenia borchgrevinki</name>
    <name type="common">Bald rockcod</name>
    <name type="synonym">Trematomus borchgrevinki</name>
    <dbReference type="NCBI Taxonomy" id="8213"/>
    <lineage>
        <taxon>Eukaryota</taxon>
        <taxon>Metazoa</taxon>
        <taxon>Chordata</taxon>
        <taxon>Craniata</taxon>
        <taxon>Vertebrata</taxon>
        <taxon>Euteleostomi</taxon>
        <taxon>Actinopterygii</taxon>
        <taxon>Neopterygii</taxon>
        <taxon>Teleostei</taxon>
        <taxon>Neoteleostei</taxon>
        <taxon>Acanthomorphata</taxon>
        <taxon>Eupercaria</taxon>
        <taxon>Perciformes</taxon>
        <taxon>Notothenioidei</taxon>
        <taxon>Nototheniidae</taxon>
        <taxon>Pagothenia</taxon>
    </lineage>
</organism>
<evidence type="ECO:0000313" key="3">
    <source>
        <dbReference type="Proteomes" id="UP001619887"/>
    </source>
</evidence>
<dbReference type="Proteomes" id="UP001619887">
    <property type="component" value="Unassembled WGS sequence"/>
</dbReference>
<keyword evidence="1" id="KW-1133">Transmembrane helix</keyword>
<proteinExistence type="predicted"/>
<feature type="transmembrane region" description="Helical" evidence="1">
    <location>
        <begin position="83"/>
        <end position="105"/>
    </location>
</feature>
<reference evidence="2 3" key="2">
    <citation type="journal article" date="2024" name="G3 (Bethesda)">
        <title>The genome of the cryopelagic Antarctic bald notothen, Trematomus borchgrevinki.</title>
        <authorList>
            <person name="Rayamajhi N."/>
            <person name="Rivera-Colon A.G."/>
            <person name="Minhas B.F."/>
            <person name="Cheng C.C."/>
            <person name="Catchen J.M."/>
        </authorList>
    </citation>
    <scope>NUCLEOTIDE SEQUENCE [LARGE SCALE GENOMIC DNA]</scope>
    <source>
        <strain evidence="2">AGRC-2024</strain>
    </source>
</reference>
<reference evidence="2 3" key="1">
    <citation type="journal article" date="2022" name="G3 (Bethesda)">
        <title>Evaluating Illumina-, Nanopore-, and PacBio-based genome assembly strategies with the bald notothen, Trematomus borchgrevinki.</title>
        <authorList>
            <person name="Rayamajhi N."/>
            <person name="Cheng C.C."/>
            <person name="Catchen J.M."/>
        </authorList>
    </citation>
    <scope>NUCLEOTIDE SEQUENCE [LARGE SCALE GENOMIC DNA]</scope>
    <source>
        <strain evidence="2">AGRC-2024</strain>
    </source>
</reference>
<keyword evidence="3" id="KW-1185">Reference proteome</keyword>
<evidence type="ECO:0000313" key="2">
    <source>
        <dbReference type="EMBL" id="KAL3051085.1"/>
    </source>
</evidence>
<comment type="caution">
    <text evidence="2">The sequence shown here is derived from an EMBL/GenBank/DDBJ whole genome shotgun (WGS) entry which is preliminary data.</text>
</comment>